<dbReference type="Proteomes" id="UP000465035">
    <property type="component" value="Chromosome"/>
</dbReference>
<proteinExistence type="predicted"/>
<dbReference type="Pfam" id="PF12840">
    <property type="entry name" value="HTH_20"/>
    <property type="match status" value="1"/>
</dbReference>
<dbReference type="InterPro" id="IPR036390">
    <property type="entry name" value="WH_DNA-bd_sf"/>
</dbReference>
<dbReference type="CDD" id="cd00090">
    <property type="entry name" value="HTH_ARSR"/>
    <property type="match status" value="1"/>
</dbReference>
<name>A0A6P1ED86_LENHI</name>
<keyword evidence="1" id="KW-0238">DNA-binding</keyword>
<dbReference type="RefSeq" id="WP_003550813.1">
    <property type="nucleotide sequence ID" value="NZ_CABKOL010000106.1"/>
</dbReference>
<dbReference type="SMR" id="A0A6P1ED86"/>
<dbReference type="GeneID" id="69059507"/>
<dbReference type="GO" id="GO:0003677">
    <property type="term" value="F:DNA binding"/>
    <property type="evidence" value="ECO:0007669"/>
    <property type="project" value="UniProtKB-KW"/>
</dbReference>
<reference evidence="2 3" key="1">
    <citation type="submission" date="2019-12" db="EMBL/GenBank/DDBJ databases">
        <title>Lactobacillus hilgardii FLUB.</title>
        <authorList>
            <person name="Gustaw K."/>
        </authorList>
    </citation>
    <scope>NUCLEOTIDE SEQUENCE [LARGE SCALE GENOMIC DNA]</scope>
    <source>
        <strain evidence="2 3">FLUB</strain>
    </source>
</reference>
<protein>
    <submittedName>
        <fullName evidence="2">Helix-turn-helix domain-containing protein</fullName>
    </submittedName>
</protein>
<dbReference type="EMBL" id="CP047121">
    <property type="protein sequence ID" value="QHB53241.1"/>
    <property type="molecule type" value="Genomic_DNA"/>
</dbReference>
<evidence type="ECO:0000313" key="3">
    <source>
        <dbReference type="Proteomes" id="UP000465035"/>
    </source>
</evidence>
<accession>A0A6P1ED86</accession>
<sequence>MAKNAVSKLAKLMADEKVIAILKATKGKEGLTSKEISQRVNIPTNQLYYTVKKMTDQGLLEVTQKKNIKNFQEFYYSSYPMTHHDPKLGPEDPELTKKGVNISAEWVEKHSQEVAQMILFQTQQFLSAMQTDIKNYAQNPDIDNIHAGSVHSTWKLSPENEKKLWQKIIKLINDTEEESKGQDTHDVHLLIEKWVQEPSEESQTEHKEEDL</sequence>
<evidence type="ECO:0000313" key="2">
    <source>
        <dbReference type="EMBL" id="QHB53241.1"/>
    </source>
</evidence>
<organism evidence="2 3">
    <name type="scientific">Lentilactobacillus hilgardii</name>
    <name type="common">Lactobacillus hilgardii</name>
    <dbReference type="NCBI Taxonomy" id="1588"/>
    <lineage>
        <taxon>Bacteria</taxon>
        <taxon>Bacillati</taxon>
        <taxon>Bacillota</taxon>
        <taxon>Bacilli</taxon>
        <taxon>Lactobacillales</taxon>
        <taxon>Lactobacillaceae</taxon>
        <taxon>Lentilactobacillus</taxon>
    </lineage>
</organism>
<dbReference type="SUPFAM" id="SSF46785">
    <property type="entry name" value="Winged helix' DNA-binding domain"/>
    <property type="match status" value="1"/>
</dbReference>
<dbReference type="InterPro" id="IPR011991">
    <property type="entry name" value="ArsR-like_HTH"/>
</dbReference>
<gene>
    <name evidence="2" type="ORF">GQR93_14115</name>
</gene>
<evidence type="ECO:0000256" key="1">
    <source>
        <dbReference type="ARBA" id="ARBA00023125"/>
    </source>
</evidence>
<dbReference type="InterPro" id="IPR036388">
    <property type="entry name" value="WH-like_DNA-bd_sf"/>
</dbReference>
<dbReference type="AlphaFoldDB" id="A0A6P1ED86"/>
<dbReference type="Gene3D" id="1.10.10.10">
    <property type="entry name" value="Winged helix-like DNA-binding domain superfamily/Winged helix DNA-binding domain"/>
    <property type="match status" value="1"/>
</dbReference>